<organism evidence="1 2">
    <name type="scientific">Timema podura</name>
    <name type="common">Walking stick</name>
    <dbReference type="NCBI Taxonomy" id="61482"/>
    <lineage>
        <taxon>Eukaryota</taxon>
        <taxon>Metazoa</taxon>
        <taxon>Ecdysozoa</taxon>
        <taxon>Arthropoda</taxon>
        <taxon>Hexapoda</taxon>
        <taxon>Insecta</taxon>
        <taxon>Pterygota</taxon>
        <taxon>Neoptera</taxon>
        <taxon>Polyneoptera</taxon>
        <taxon>Phasmatodea</taxon>
        <taxon>Timematodea</taxon>
        <taxon>Timematoidea</taxon>
        <taxon>Timematidae</taxon>
        <taxon>Timema</taxon>
    </lineage>
</organism>
<accession>A0ABN7P5X2</accession>
<dbReference type="EMBL" id="CAJPIN010025265">
    <property type="protein sequence ID" value="CAG2063260.1"/>
    <property type="molecule type" value="Genomic_DNA"/>
</dbReference>
<gene>
    <name evidence="1" type="ORF">TPAB3V08_LOCUS10207</name>
</gene>
<proteinExistence type="predicted"/>
<reference evidence="1" key="1">
    <citation type="submission" date="2021-03" db="EMBL/GenBank/DDBJ databases">
        <authorList>
            <person name="Tran Van P."/>
        </authorList>
    </citation>
    <scope>NUCLEOTIDE SEQUENCE</scope>
</reference>
<dbReference type="Proteomes" id="UP001153148">
    <property type="component" value="Unassembled WGS sequence"/>
</dbReference>
<evidence type="ECO:0000313" key="2">
    <source>
        <dbReference type="Proteomes" id="UP001153148"/>
    </source>
</evidence>
<protein>
    <submittedName>
        <fullName evidence="1">Uncharacterized protein</fullName>
    </submittedName>
</protein>
<sequence length="26" mass="2699">MPLEDYKELVGSVAGIATVGQMFSGV</sequence>
<name>A0ABN7P5X2_TIMPD</name>
<comment type="caution">
    <text evidence="1">The sequence shown here is derived from an EMBL/GenBank/DDBJ whole genome shotgun (WGS) entry which is preliminary data.</text>
</comment>
<keyword evidence="2" id="KW-1185">Reference proteome</keyword>
<evidence type="ECO:0000313" key="1">
    <source>
        <dbReference type="EMBL" id="CAG2063260.1"/>
    </source>
</evidence>